<proteinExistence type="predicted"/>
<evidence type="ECO:0000313" key="3">
    <source>
        <dbReference type="Proteomes" id="UP001144347"/>
    </source>
</evidence>
<name>A0ABT4LCZ5_9SPHI</name>
<keyword evidence="1" id="KW-0732">Signal</keyword>
<reference evidence="2" key="1">
    <citation type="submission" date="2022-12" db="EMBL/GenBank/DDBJ databases">
        <title>Genome sequence of HCMS5-2.</title>
        <authorList>
            <person name="Woo H."/>
        </authorList>
    </citation>
    <scope>NUCLEOTIDE SEQUENCE</scope>
    <source>
        <strain evidence="2">HCMS5-2</strain>
    </source>
</reference>
<feature type="chain" id="PRO_5046664250" description="Lipoprotein" evidence="1">
    <location>
        <begin position="32"/>
        <end position="185"/>
    </location>
</feature>
<evidence type="ECO:0000313" key="2">
    <source>
        <dbReference type="EMBL" id="MCZ4245797.1"/>
    </source>
</evidence>
<dbReference type="EMBL" id="JAPWGM010000007">
    <property type="protein sequence ID" value="MCZ4245797.1"/>
    <property type="molecule type" value="Genomic_DNA"/>
</dbReference>
<comment type="caution">
    <text evidence="2">The sequence shown here is derived from an EMBL/GenBank/DDBJ whole genome shotgun (WGS) entry which is preliminary data.</text>
</comment>
<dbReference type="PROSITE" id="PS51257">
    <property type="entry name" value="PROKAR_LIPOPROTEIN"/>
    <property type="match status" value="1"/>
</dbReference>
<sequence length="185" mass="21351">MKNNLKLTALSLIVGSFLFTFLMSASCKNMAAHKNLPDSFLPMQVGNYWKMSATSYTEIQDTLRIDGKLYYKFYSLVGGDATSTNYYRIDEQNRLVEGYIDEPKKVYVKASFNAKLGDIFYTLNDKTENDYQVKVVSKTDSDMVFEFDMVYHPNLKGSKHTEKYIKGKGWADEWKEVKINGIVYK</sequence>
<accession>A0ABT4LCZ5</accession>
<dbReference type="RefSeq" id="WP_269428843.1">
    <property type="nucleotide sequence ID" value="NZ_JAPWGM010000007.1"/>
</dbReference>
<evidence type="ECO:0000256" key="1">
    <source>
        <dbReference type="SAM" id="SignalP"/>
    </source>
</evidence>
<evidence type="ECO:0008006" key="4">
    <source>
        <dbReference type="Google" id="ProtNLM"/>
    </source>
</evidence>
<keyword evidence="3" id="KW-1185">Reference proteome</keyword>
<gene>
    <name evidence="2" type="ORF">O0955_17435</name>
</gene>
<protein>
    <recommendedName>
        <fullName evidence="4">Lipoprotein</fullName>
    </recommendedName>
</protein>
<dbReference type="Proteomes" id="UP001144347">
    <property type="component" value="Unassembled WGS sequence"/>
</dbReference>
<organism evidence="2 3">
    <name type="scientific">Pedobacter punctiformis</name>
    <dbReference type="NCBI Taxonomy" id="3004097"/>
    <lineage>
        <taxon>Bacteria</taxon>
        <taxon>Pseudomonadati</taxon>
        <taxon>Bacteroidota</taxon>
        <taxon>Sphingobacteriia</taxon>
        <taxon>Sphingobacteriales</taxon>
        <taxon>Sphingobacteriaceae</taxon>
        <taxon>Pedobacter</taxon>
    </lineage>
</organism>
<feature type="signal peptide" evidence="1">
    <location>
        <begin position="1"/>
        <end position="31"/>
    </location>
</feature>